<reference evidence="6" key="1">
    <citation type="submission" date="2023-03" db="UniProtKB">
        <authorList>
            <consortium name="EnsemblPlants"/>
        </authorList>
    </citation>
    <scope>IDENTIFICATION</scope>
</reference>
<evidence type="ECO:0000259" key="5">
    <source>
        <dbReference type="Pfam" id="PF00010"/>
    </source>
</evidence>
<evidence type="ECO:0000313" key="6">
    <source>
        <dbReference type="EnsemblPlants" id="MELO3C032599.2.1"/>
    </source>
</evidence>
<dbReference type="SUPFAM" id="SSF47459">
    <property type="entry name" value="HLH, helix-loop-helix DNA-binding domain"/>
    <property type="match status" value="1"/>
</dbReference>
<name>A0A9I9EEX8_CUCME</name>
<dbReference type="GO" id="GO:0046983">
    <property type="term" value="F:protein dimerization activity"/>
    <property type="evidence" value="ECO:0007669"/>
    <property type="project" value="InterPro"/>
</dbReference>
<feature type="domain" description="BHLH" evidence="5">
    <location>
        <begin position="10"/>
        <end position="36"/>
    </location>
</feature>
<keyword evidence="3" id="KW-0804">Transcription</keyword>
<accession>A0A9I9EEX8</accession>
<protein>
    <recommendedName>
        <fullName evidence="5">BHLH domain-containing protein</fullName>
    </recommendedName>
</protein>
<proteinExistence type="predicted"/>
<dbReference type="InterPro" id="IPR036638">
    <property type="entry name" value="HLH_DNA-bd_sf"/>
</dbReference>
<evidence type="ECO:0000256" key="1">
    <source>
        <dbReference type="ARBA" id="ARBA00004123"/>
    </source>
</evidence>
<evidence type="ECO:0000256" key="2">
    <source>
        <dbReference type="ARBA" id="ARBA00023015"/>
    </source>
</evidence>
<dbReference type="Gramene" id="MELO3C032599.2.1">
    <property type="protein sequence ID" value="MELO3C032599.2.1"/>
    <property type="gene ID" value="MELO3C032599.2"/>
</dbReference>
<organism evidence="6">
    <name type="scientific">Cucumis melo</name>
    <name type="common">Muskmelon</name>
    <dbReference type="NCBI Taxonomy" id="3656"/>
    <lineage>
        <taxon>Eukaryota</taxon>
        <taxon>Viridiplantae</taxon>
        <taxon>Streptophyta</taxon>
        <taxon>Embryophyta</taxon>
        <taxon>Tracheophyta</taxon>
        <taxon>Spermatophyta</taxon>
        <taxon>Magnoliopsida</taxon>
        <taxon>eudicotyledons</taxon>
        <taxon>Gunneridae</taxon>
        <taxon>Pentapetalae</taxon>
        <taxon>rosids</taxon>
        <taxon>fabids</taxon>
        <taxon>Cucurbitales</taxon>
        <taxon>Cucurbitaceae</taxon>
        <taxon>Benincaseae</taxon>
        <taxon>Cucumis</taxon>
    </lineage>
</organism>
<sequence length="75" mass="8698">MDKGVVELGRERERQRRQKIDALYMSLRTLLPLESIKVICGIVHMEKINGGRRNEKRNIKNSPTVICLLVVGLRR</sequence>
<dbReference type="InterPro" id="IPR011598">
    <property type="entry name" value="bHLH_dom"/>
</dbReference>
<evidence type="ECO:0000256" key="3">
    <source>
        <dbReference type="ARBA" id="ARBA00023163"/>
    </source>
</evidence>
<dbReference type="AlphaFoldDB" id="A0A9I9EEX8"/>
<dbReference type="Pfam" id="PF00010">
    <property type="entry name" value="HLH"/>
    <property type="match status" value="1"/>
</dbReference>
<keyword evidence="4" id="KW-0539">Nucleus</keyword>
<comment type="subcellular location">
    <subcellularLocation>
        <location evidence="1">Nucleus</location>
    </subcellularLocation>
</comment>
<dbReference type="EnsemblPlants" id="MELO3C032599.2.1">
    <property type="protein sequence ID" value="MELO3C032599.2.1"/>
    <property type="gene ID" value="MELO3C032599.2"/>
</dbReference>
<evidence type="ECO:0000256" key="4">
    <source>
        <dbReference type="ARBA" id="ARBA00023242"/>
    </source>
</evidence>
<dbReference type="GO" id="GO:0005634">
    <property type="term" value="C:nucleus"/>
    <property type="evidence" value="ECO:0007669"/>
    <property type="project" value="UniProtKB-SubCell"/>
</dbReference>
<keyword evidence="2" id="KW-0805">Transcription regulation</keyword>